<dbReference type="Proteomes" id="UP001163223">
    <property type="component" value="Chromosome"/>
</dbReference>
<proteinExistence type="predicted"/>
<protein>
    <submittedName>
        <fullName evidence="1">ABC transporter substrate-binding protein</fullName>
    </submittedName>
</protein>
<sequence>MPAEERKVRRSAVHRKKGNIFSRSMLWRAVACSERIGEDEDPSGFYSRPVRRDFNMIGKIKATIAGSVLSAALLGVLSVGQGVVEPAGASEQATGAGPTEVLPYINLQLRPWTVVAQEKGFLKEEFDKIGTREVNLIASGTAELVGAESAALDRGSIAIAQRMIYPATVHKANGLDAVIVWESEPSDQYRTPILARVNNDELNSVADLEGKKFASSRISCYFTSPFEILTKAGLPLDSRLKEGKVRYQSIDNTAAVNAALLSGAIDATAAHLGTNNAAALWLSGQVKVIGRSPDDGVYVNGAGRVSYFAMRDFVDRYPQAVKAFLVAHERTKAWIAANVDEAAEIIAEGTRVPVEVAKFQITDPSSFEFMKGEPDADKARAGIKAFQDWYIANGDDILTDRRLSEAAIDDFVDERFFAGGQYSIY</sequence>
<evidence type="ECO:0000313" key="1">
    <source>
        <dbReference type="EMBL" id="WAJ28221.1"/>
    </source>
</evidence>
<accession>A0ACD4NMZ3</accession>
<evidence type="ECO:0000313" key="2">
    <source>
        <dbReference type="Proteomes" id="UP001163223"/>
    </source>
</evidence>
<name>A0ACD4NMZ3_9HYPH</name>
<organism evidence="1 2">
    <name type="scientific">Antarcticirhabdus aurantiaca</name>
    <dbReference type="NCBI Taxonomy" id="2606717"/>
    <lineage>
        <taxon>Bacteria</taxon>
        <taxon>Pseudomonadati</taxon>
        <taxon>Pseudomonadota</taxon>
        <taxon>Alphaproteobacteria</taxon>
        <taxon>Hyphomicrobiales</taxon>
        <taxon>Aurantimonadaceae</taxon>
        <taxon>Antarcticirhabdus</taxon>
    </lineage>
</organism>
<keyword evidence="2" id="KW-1185">Reference proteome</keyword>
<dbReference type="EMBL" id="CP113520">
    <property type="protein sequence ID" value="WAJ28221.1"/>
    <property type="molecule type" value="Genomic_DNA"/>
</dbReference>
<reference evidence="1" key="1">
    <citation type="submission" date="2022-11" db="EMBL/GenBank/DDBJ databases">
        <title>beta-Carotene-producing bacterium, Jeongeuplla avenae sp. nov., alleviates the salt stress of Arabidopsis seedlings.</title>
        <authorList>
            <person name="Jiang L."/>
            <person name="Lee J."/>
        </authorList>
    </citation>
    <scope>NUCLEOTIDE SEQUENCE</scope>
    <source>
        <strain evidence="1">DY_R2A_6</strain>
    </source>
</reference>
<gene>
    <name evidence="1" type="ORF">OXU80_25940</name>
</gene>